<dbReference type="EMBL" id="FJOG01000019">
    <property type="protein sequence ID" value="CZR61954.1"/>
    <property type="molecule type" value="Genomic_DNA"/>
</dbReference>
<organism evidence="2 3">
    <name type="scientific">Phialocephala subalpina</name>
    <dbReference type="NCBI Taxonomy" id="576137"/>
    <lineage>
        <taxon>Eukaryota</taxon>
        <taxon>Fungi</taxon>
        <taxon>Dikarya</taxon>
        <taxon>Ascomycota</taxon>
        <taxon>Pezizomycotina</taxon>
        <taxon>Leotiomycetes</taxon>
        <taxon>Helotiales</taxon>
        <taxon>Mollisiaceae</taxon>
        <taxon>Phialocephala</taxon>
        <taxon>Phialocephala fortinii species complex</taxon>
    </lineage>
</organism>
<feature type="compositionally biased region" description="Acidic residues" evidence="1">
    <location>
        <begin position="369"/>
        <end position="381"/>
    </location>
</feature>
<reference evidence="2 3" key="1">
    <citation type="submission" date="2016-03" db="EMBL/GenBank/DDBJ databases">
        <authorList>
            <person name="Ploux O."/>
        </authorList>
    </citation>
    <scope>NUCLEOTIDE SEQUENCE [LARGE SCALE GENOMIC DNA]</scope>
    <source>
        <strain evidence="2 3">UAMH 11012</strain>
    </source>
</reference>
<feature type="region of interest" description="Disordered" evidence="1">
    <location>
        <begin position="316"/>
        <end position="388"/>
    </location>
</feature>
<evidence type="ECO:0000256" key="1">
    <source>
        <dbReference type="SAM" id="MobiDB-lite"/>
    </source>
</evidence>
<dbReference type="OrthoDB" id="10472669at2759"/>
<gene>
    <name evidence="2" type="ORF">PAC_11851</name>
</gene>
<accession>A0A1L7XAA4</accession>
<protein>
    <submittedName>
        <fullName evidence="2">Uncharacterized protein</fullName>
    </submittedName>
</protein>
<keyword evidence="3" id="KW-1185">Reference proteome</keyword>
<sequence>MVQFKQTRYQYTQLEVAPSSSIKPIHINELKKIAKEKPASLIGKHIFRHYSDTGSYEYQGKHYSSSETAKARLQDLLADYAAHVMELSLNAIKTYASLAKSEIAKQQTEKYLDEICEMPWKDAIRSGEMFLQNLHEMRGKIGYMDDSDSFFAPLIDYLEIRNKIDPAAYHKGANTFDFGEDVQELFDLLKNDTSMSSDKRYNWRTVFLTHINRWSDLSFENILTMPIGGFEDGDKDDEYIAYSQLWAEQYRDILVFYATDDEESLEEDEEDEEKVSLIYNVEYLLELGARSLPCITISTSANSNLDDSDFDIKSNQYSDIDSGDMNLDNSDTNDSDSDINTDDYSDIDPDDIDSDDTDSDDSATIVGDDSMEADELEEGEGKEDGIKENEITEITPNDWHSAKLRRWAAQTLRKVLGDWYMNGRGQQPSQLKGYMRWCEDLLAISWDELKSYLQIQLGELRNARNTSWWVLIALGMSEEFDIWTLVQEDHEESVRQAYVGLPERIYPWNFPGHRYLPGLARLPHQQIGNTTHGHRQVDRFWYDGMMDIQQQPVGNTLQENRRPTPLPASSEGQQERWPLGVLLQGDEQVRRERILRQQGYRRVPLSSPVRYERINFQL</sequence>
<proteinExistence type="predicted"/>
<feature type="compositionally biased region" description="Acidic residues" evidence="1">
    <location>
        <begin position="331"/>
        <end position="361"/>
    </location>
</feature>
<dbReference type="Proteomes" id="UP000184330">
    <property type="component" value="Unassembled WGS sequence"/>
</dbReference>
<evidence type="ECO:0000313" key="3">
    <source>
        <dbReference type="Proteomes" id="UP000184330"/>
    </source>
</evidence>
<name>A0A1L7XAA4_9HELO</name>
<dbReference type="AlphaFoldDB" id="A0A1L7XAA4"/>
<evidence type="ECO:0000313" key="2">
    <source>
        <dbReference type="EMBL" id="CZR61954.1"/>
    </source>
</evidence>
<feature type="region of interest" description="Disordered" evidence="1">
    <location>
        <begin position="554"/>
        <end position="573"/>
    </location>
</feature>